<evidence type="ECO:0000313" key="2">
    <source>
        <dbReference type="EMBL" id="MFC4599349.1"/>
    </source>
</evidence>
<keyword evidence="1" id="KW-0472">Membrane</keyword>
<sequence>MSAAENKNTKKISYTIGALLVAIVVLMTLVILGYSKYMLTDQASKTEQGQRLAERYVYAQLFAERLRDGAEGFLVAETEAERIRSAKMIAEARLAGAEALGLLVEAESEASGQSREEASKPILSAANAVFGAESPLAVIGESGAPLTEEEIAFLSAVRDGAADIGEALQGFRPPSGESGFRQMTALGEWRPHALEASRRLAELASALED</sequence>
<feature type="transmembrane region" description="Helical" evidence="1">
    <location>
        <begin position="12"/>
        <end position="34"/>
    </location>
</feature>
<accession>A0ABV9FGN8</accession>
<proteinExistence type="predicted"/>
<evidence type="ECO:0000256" key="1">
    <source>
        <dbReference type="SAM" id="Phobius"/>
    </source>
</evidence>
<keyword evidence="1" id="KW-1133">Transmembrane helix</keyword>
<reference evidence="3" key="1">
    <citation type="journal article" date="2019" name="Int. J. Syst. Evol. Microbiol.">
        <title>The Global Catalogue of Microorganisms (GCM) 10K type strain sequencing project: providing services to taxonomists for standard genome sequencing and annotation.</title>
        <authorList>
            <consortium name="The Broad Institute Genomics Platform"/>
            <consortium name="The Broad Institute Genome Sequencing Center for Infectious Disease"/>
            <person name="Wu L."/>
            <person name="Ma J."/>
        </authorList>
    </citation>
    <scope>NUCLEOTIDE SEQUENCE [LARGE SCALE GENOMIC DNA]</scope>
    <source>
        <strain evidence="3">CCUG 49571</strain>
    </source>
</reference>
<organism evidence="2 3">
    <name type="scientific">Cohnella hongkongensis</name>
    <dbReference type="NCBI Taxonomy" id="178337"/>
    <lineage>
        <taxon>Bacteria</taxon>
        <taxon>Bacillati</taxon>
        <taxon>Bacillota</taxon>
        <taxon>Bacilli</taxon>
        <taxon>Bacillales</taxon>
        <taxon>Paenibacillaceae</taxon>
        <taxon>Cohnella</taxon>
    </lineage>
</organism>
<dbReference type="Proteomes" id="UP001596028">
    <property type="component" value="Unassembled WGS sequence"/>
</dbReference>
<evidence type="ECO:0000313" key="3">
    <source>
        <dbReference type="Proteomes" id="UP001596028"/>
    </source>
</evidence>
<keyword evidence="1" id="KW-0812">Transmembrane</keyword>
<comment type="caution">
    <text evidence="2">The sequence shown here is derived from an EMBL/GenBank/DDBJ whole genome shotgun (WGS) entry which is preliminary data.</text>
</comment>
<name>A0ABV9FGN8_9BACL</name>
<gene>
    <name evidence="2" type="ORF">ACFO3S_13935</name>
</gene>
<keyword evidence="3" id="KW-1185">Reference proteome</keyword>
<dbReference type="EMBL" id="JBHSEP010000009">
    <property type="protein sequence ID" value="MFC4599349.1"/>
    <property type="molecule type" value="Genomic_DNA"/>
</dbReference>
<dbReference type="RefSeq" id="WP_378096973.1">
    <property type="nucleotide sequence ID" value="NZ_JBHSEP010000009.1"/>
</dbReference>
<protein>
    <submittedName>
        <fullName evidence="2">Uncharacterized protein</fullName>
    </submittedName>
</protein>